<feature type="region of interest" description="Disordered" evidence="1">
    <location>
        <begin position="39"/>
        <end position="73"/>
    </location>
</feature>
<dbReference type="Pfam" id="PF02120">
    <property type="entry name" value="Flg_hook"/>
    <property type="match status" value="1"/>
</dbReference>
<feature type="domain" description="Flagellar hook-length control protein-like C-terminal" evidence="2">
    <location>
        <begin position="374"/>
        <end position="452"/>
    </location>
</feature>
<keyword evidence="3" id="KW-0969">Cilium</keyword>
<organism evidence="3 4">
    <name type="scientific">Sporolactobacillus spathodeae</name>
    <dbReference type="NCBI Taxonomy" id="1465502"/>
    <lineage>
        <taxon>Bacteria</taxon>
        <taxon>Bacillati</taxon>
        <taxon>Bacillota</taxon>
        <taxon>Bacilli</taxon>
        <taxon>Bacillales</taxon>
        <taxon>Sporolactobacillaceae</taxon>
        <taxon>Sporolactobacillus</taxon>
    </lineage>
</organism>
<feature type="compositionally biased region" description="Polar residues" evidence="1">
    <location>
        <begin position="123"/>
        <end position="136"/>
    </location>
</feature>
<gene>
    <name evidence="3" type="ORF">JOC27_000391</name>
</gene>
<feature type="compositionally biased region" description="Low complexity" evidence="1">
    <location>
        <begin position="106"/>
        <end position="122"/>
    </location>
</feature>
<sequence length="506" mass="54865">MNNKLIIDANTKATRGTIKKSVKKRATIDPTFLLMVQGAENSSGGKDTAQAEKKQSGKVPQPATKKNHRVHSMNQEQISDGIAKDQSMKSQDHLKDSVLTDVAYVQSMSSQSSSSPKLQQQQNKNVDGSESLTPKNVQRMEALDLKTSDFLTAGSTVHSLADANISPVRQNSNQPEKVSLPQESVIQQPVEGMTIKNTDEQFNDYRANSSNSVAPLGAFLQTSSDSASPVSSDVNRSADQDIGQKNYHAVLVSGSVETQNDLEKASLVSDSSLPAADPVTTKRNIERLQNQAVRESDAPTGAKPSANVPEKAGGMPSNTDANGSHAFPLHTVAFQPMSALAMWRDYQAGSSPAPPVPDQVGSQMASWLGKATFNQNEDGVKSMTMTLYPENLGQVTITVQQDKDGIVAMLTTSNKGAEDLLKNGLDQLQKDLVNQGLPVHQIDVTVKQETTAQNQQHTFQGQQQSRQGTDQGNHQNPRQSEPQNLYKEEEDSEKQSFNDWIIEGSV</sequence>
<dbReference type="InterPro" id="IPR021136">
    <property type="entry name" value="Flagellar_hook_control-like_C"/>
</dbReference>
<name>A0ABS2Q5A7_9BACL</name>
<accession>A0ABS2Q5A7</accession>
<keyword evidence="3" id="KW-0282">Flagellum</keyword>
<dbReference type="Proteomes" id="UP000823201">
    <property type="component" value="Unassembled WGS sequence"/>
</dbReference>
<evidence type="ECO:0000256" key="1">
    <source>
        <dbReference type="SAM" id="MobiDB-lite"/>
    </source>
</evidence>
<comment type="caution">
    <text evidence="3">The sequence shown here is derived from an EMBL/GenBank/DDBJ whole genome shotgun (WGS) entry which is preliminary data.</text>
</comment>
<evidence type="ECO:0000313" key="3">
    <source>
        <dbReference type="EMBL" id="MBM7656950.1"/>
    </source>
</evidence>
<reference evidence="3 4" key="1">
    <citation type="submission" date="2021-01" db="EMBL/GenBank/DDBJ databases">
        <title>Genomic Encyclopedia of Type Strains, Phase IV (KMG-IV): sequencing the most valuable type-strain genomes for metagenomic binning, comparative biology and taxonomic classification.</title>
        <authorList>
            <person name="Goeker M."/>
        </authorList>
    </citation>
    <scope>NUCLEOTIDE SEQUENCE [LARGE SCALE GENOMIC DNA]</scope>
    <source>
        <strain evidence="3 4">DSM 100968</strain>
    </source>
</reference>
<protein>
    <submittedName>
        <fullName evidence="3">Flagellar hook-length control protein FliK</fullName>
    </submittedName>
</protein>
<feature type="region of interest" description="Disordered" evidence="1">
    <location>
        <begin position="106"/>
        <end position="136"/>
    </location>
</feature>
<feature type="compositionally biased region" description="Polar residues" evidence="1">
    <location>
        <begin position="167"/>
        <end position="181"/>
    </location>
</feature>
<evidence type="ECO:0000259" key="2">
    <source>
        <dbReference type="Pfam" id="PF02120"/>
    </source>
</evidence>
<feature type="region of interest" description="Disordered" evidence="1">
    <location>
        <begin position="162"/>
        <end position="181"/>
    </location>
</feature>
<feature type="compositionally biased region" description="Polar residues" evidence="1">
    <location>
        <begin position="473"/>
        <end position="483"/>
    </location>
</feature>
<evidence type="ECO:0000313" key="4">
    <source>
        <dbReference type="Proteomes" id="UP000823201"/>
    </source>
</evidence>
<feature type="region of interest" description="Disordered" evidence="1">
    <location>
        <begin position="289"/>
        <end position="317"/>
    </location>
</feature>
<dbReference type="InterPro" id="IPR038610">
    <property type="entry name" value="FliK-like_C_sf"/>
</dbReference>
<dbReference type="EMBL" id="JAFBEV010000003">
    <property type="protein sequence ID" value="MBM7656950.1"/>
    <property type="molecule type" value="Genomic_DNA"/>
</dbReference>
<proteinExistence type="predicted"/>
<dbReference type="RefSeq" id="WP_205005318.1">
    <property type="nucleotide sequence ID" value="NZ_CBCRXA010000003.1"/>
</dbReference>
<feature type="region of interest" description="Disordered" evidence="1">
    <location>
        <begin position="449"/>
        <end position="506"/>
    </location>
</feature>
<dbReference type="Gene3D" id="3.30.750.140">
    <property type="match status" value="1"/>
</dbReference>
<dbReference type="CDD" id="cd17470">
    <property type="entry name" value="T3SS_Flik_C"/>
    <property type="match status" value="1"/>
</dbReference>
<feature type="compositionally biased region" description="Low complexity" evidence="1">
    <location>
        <begin position="451"/>
        <end position="472"/>
    </location>
</feature>
<keyword evidence="4" id="KW-1185">Reference proteome</keyword>
<keyword evidence="3" id="KW-0966">Cell projection</keyword>